<keyword evidence="1" id="KW-1133">Transmembrane helix</keyword>
<dbReference type="EMBL" id="VDFN01000001">
    <property type="protein sequence ID" value="MQS44446.1"/>
    <property type="molecule type" value="Genomic_DNA"/>
</dbReference>
<reference evidence="2" key="2">
    <citation type="submission" date="2019-05" db="EMBL/GenBank/DDBJ databases">
        <authorList>
            <person name="Schuster J.A."/>
            <person name="Ehrmann M.A."/>
        </authorList>
    </citation>
    <scope>NUCLEOTIDE SEQUENCE</scope>
    <source>
        <strain evidence="2">TMW 1.2098</strain>
    </source>
</reference>
<dbReference type="Proteomes" id="UP000436655">
    <property type="component" value="Unassembled WGS sequence"/>
</dbReference>
<organism evidence="3 4">
    <name type="scientific">Companilactobacillus mishanensis</name>
    <dbReference type="NCBI Taxonomy" id="2486008"/>
    <lineage>
        <taxon>Bacteria</taxon>
        <taxon>Bacillati</taxon>
        <taxon>Bacillota</taxon>
        <taxon>Bacilli</taxon>
        <taxon>Lactobacillales</taxon>
        <taxon>Lactobacillaceae</taxon>
        <taxon>Companilactobacillus</taxon>
    </lineage>
</organism>
<dbReference type="EMBL" id="VDFM01000001">
    <property type="protein sequence ID" value="MQS51450.1"/>
    <property type="molecule type" value="Genomic_DNA"/>
</dbReference>
<dbReference type="Proteomes" id="UP000380386">
    <property type="component" value="Unassembled WGS sequence"/>
</dbReference>
<keyword evidence="1" id="KW-0472">Membrane</keyword>
<evidence type="ECO:0000313" key="3">
    <source>
        <dbReference type="EMBL" id="MQS51450.1"/>
    </source>
</evidence>
<reference evidence="4 5" key="1">
    <citation type="journal article" date="2019" name="Syst. Appl. Microbiol.">
        <title>Polyphasic characterization of two novel Lactobacillus spp. isolated from blown salami packages: Description of Lactobacillus halodurans sp. nov. and Lactobacillus salsicarnum sp. nov.</title>
        <authorList>
            <person name="Schuster J.A."/>
            <person name="Klingl A."/>
            <person name="Vogel R.F."/>
            <person name="Ehrmann M.A."/>
        </authorList>
    </citation>
    <scope>NUCLEOTIDE SEQUENCE [LARGE SCALE GENOMIC DNA]</scope>
    <source>
        <strain evidence="2 5">TMW 1.2098</strain>
        <strain evidence="3 4">TMW 1.2118</strain>
    </source>
</reference>
<feature type="transmembrane region" description="Helical" evidence="1">
    <location>
        <begin position="5"/>
        <end position="26"/>
    </location>
</feature>
<sequence>MKRKYLYFITITFIVIDLVFSVLTKLGIVDNLVGMIVGAVLIVALYVIIRTITRVNWRRGRLAISLLSAVFIFLSVLPLVTTQIVV</sequence>
<name>A0A5P0ZEI0_9LACO</name>
<accession>A0A5P0ZEI0</accession>
<dbReference type="RefSeq" id="WP_125703197.1">
    <property type="nucleotide sequence ID" value="NZ_JBHTOO010000003.1"/>
</dbReference>
<proteinExistence type="predicted"/>
<evidence type="ECO:0000313" key="2">
    <source>
        <dbReference type="EMBL" id="MQS44446.1"/>
    </source>
</evidence>
<dbReference type="OrthoDB" id="2305445at2"/>
<comment type="caution">
    <text evidence="3">The sequence shown here is derived from an EMBL/GenBank/DDBJ whole genome shotgun (WGS) entry which is preliminary data.</text>
</comment>
<evidence type="ECO:0000313" key="4">
    <source>
        <dbReference type="Proteomes" id="UP000380386"/>
    </source>
</evidence>
<keyword evidence="5" id="KW-1185">Reference proteome</keyword>
<evidence type="ECO:0000313" key="5">
    <source>
        <dbReference type="Proteomes" id="UP000436655"/>
    </source>
</evidence>
<evidence type="ECO:0000256" key="1">
    <source>
        <dbReference type="SAM" id="Phobius"/>
    </source>
</evidence>
<gene>
    <name evidence="3" type="ORF">FHL02_00290</name>
    <name evidence="2" type="ORF">FHL03_02975</name>
</gene>
<feature type="transmembrane region" description="Helical" evidence="1">
    <location>
        <begin position="61"/>
        <end position="80"/>
    </location>
</feature>
<dbReference type="AlphaFoldDB" id="A0A5P0ZEI0"/>
<feature type="transmembrane region" description="Helical" evidence="1">
    <location>
        <begin position="32"/>
        <end position="49"/>
    </location>
</feature>
<protein>
    <submittedName>
        <fullName evidence="3">Uncharacterized protein</fullName>
    </submittedName>
</protein>
<keyword evidence="1" id="KW-0812">Transmembrane</keyword>